<name>A0A846QKQ7_9BACT</name>
<gene>
    <name evidence="1" type="ORF">GGQ74_001387</name>
</gene>
<dbReference type="EMBL" id="JAATJA010000001">
    <property type="protein sequence ID" value="NJB67747.1"/>
    <property type="molecule type" value="Genomic_DNA"/>
</dbReference>
<dbReference type="RefSeq" id="WP_167940777.1">
    <property type="nucleotide sequence ID" value="NZ_JAATJA010000001.1"/>
</dbReference>
<sequence length="56" mass="6648">MMVASPEMYETFIQENGFWREGAFEDRDLRENFVVLQDSHEAWSIFSQALKEVGYL</sequence>
<comment type="caution">
    <text evidence="1">The sequence shown here is derived from an EMBL/GenBank/DDBJ whole genome shotgun (WGS) entry which is preliminary data.</text>
</comment>
<protein>
    <submittedName>
        <fullName evidence="1">Uncharacterized protein</fullName>
    </submittedName>
</protein>
<reference evidence="1 2" key="1">
    <citation type="submission" date="2020-03" db="EMBL/GenBank/DDBJ databases">
        <title>Genomic Encyclopedia of Type Strains, Phase IV (KMG-IV): sequencing the most valuable type-strain genomes for metagenomic binning, comparative biology and taxonomic classification.</title>
        <authorList>
            <person name="Goeker M."/>
        </authorList>
    </citation>
    <scope>NUCLEOTIDE SEQUENCE [LARGE SCALE GENOMIC DNA]</scope>
    <source>
        <strain evidence="1 2">DSM 24233</strain>
    </source>
</reference>
<organism evidence="1 2">
    <name type="scientific">Desulfobaculum xiamenense</name>
    <dbReference type="NCBI Taxonomy" id="995050"/>
    <lineage>
        <taxon>Bacteria</taxon>
        <taxon>Pseudomonadati</taxon>
        <taxon>Thermodesulfobacteriota</taxon>
        <taxon>Desulfovibrionia</taxon>
        <taxon>Desulfovibrionales</taxon>
        <taxon>Desulfovibrionaceae</taxon>
        <taxon>Desulfobaculum</taxon>
    </lineage>
</organism>
<dbReference type="AlphaFoldDB" id="A0A846QKQ7"/>
<evidence type="ECO:0000313" key="2">
    <source>
        <dbReference type="Proteomes" id="UP000580856"/>
    </source>
</evidence>
<keyword evidence="2" id="KW-1185">Reference proteome</keyword>
<evidence type="ECO:0000313" key="1">
    <source>
        <dbReference type="EMBL" id="NJB67747.1"/>
    </source>
</evidence>
<proteinExistence type="predicted"/>
<accession>A0A846QKQ7</accession>
<dbReference type="Proteomes" id="UP000580856">
    <property type="component" value="Unassembled WGS sequence"/>
</dbReference>